<sequence>MYPTVWRMLLVVKVTATVFIVFLFALIIDKLDHLDVEPELITIGSFDHPDTFHITYALPPSYEKKFLLDPFIVKPHAKMEDLPDLTTLNWSVPMAASELSDKLDSVRDEVNQREPFEPVMSQSQIAVARRLLKVFSDLMISHGYGDRFWLTGGTLVGSYHFHDFIPWDDDVDVLADSKLRPEIQRLLKQLEPEYQTYVMRERDKLFTKPNNSTGPNQDLEYSRYTSNNPWAWPFVDIGYYSVGPTHTCESTWRFGRGSCIPNSIIFPLIYRPFGTNWYPAPSNSPEYLHLMYRMRSSCVTFGYSHIYEGGSKFARVPCYTLVDRYAFARHLSVSEAPVIVDDPSLSKIFVVDVELLMKKTPSGWILVHQIRLPIRRKTVQQIGGYGVPDSR</sequence>
<protein>
    <recommendedName>
        <fullName evidence="1">LicD/FKTN/FKRP nucleotidyltransferase domain-containing protein</fullName>
    </recommendedName>
</protein>
<feature type="domain" description="LicD/FKTN/FKRP nucleotidyltransferase" evidence="1">
    <location>
        <begin position="148"/>
        <end position="193"/>
    </location>
</feature>
<dbReference type="Pfam" id="PF04991">
    <property type="entry name" value="LicD"/>
    <property type="match status" value="1"/>
</dbReference>
<evidence type="ECO:0000313" key="2">
    <source>
        <dbReference type="EMBL" id="THD27744.1"/>
    </source>
</evidence>
<dbReference type="InterPro" id="IPR007074">
    <property type="entry name" value="LicD/FKTN/FKRP_NTP_transf"/>
</dbReference>
<keyword evidence="3" id="KW-1185">Reference proteome</keyword>
<evidence type="ECO:0000259" key="1">
    <source>
        <dbReference type="Pfam" id="PF04991"/>
    </source>
</evidence>
<dbReference type="InterPro" id="IPR052942">
    <property type="entry name" value="LPS_cholinephosphotransferase"/>
</dbReference>
<dbReference type="Proteomes" id="UP000230066">
    <property type="component" value="Unassembled WGS sequence"/>
</dbReference>
<dbReference type="AlphaFoldDB" id="A0A2H1CUA4"/>
<evidence type="ECO:0000313" key="3">
    <source>
        <dbReference type="Proteomes" id="UP000230066"/>
    </source>
</evidence>
<dbReference type="GO" id="GO:0009100">
    <property type="term" value="P:glycoprotein metabolic process"/>
    <property type="evidence" value="ECO:0007669"/>
    <property type="project" value="UniProtKB-ARBA"/>
</dbReference>
<organism evidence="2 3">
    <name type="scientific">Fasciola hepatica</name>
    <name type="common">Liver fluke</name>
    <dbReference type="NCBI Taxonomy" id="6192"/>
    <lineage>
        <taxon>Eukaryota</taxon>
        <taxon>Metazoa</taxon>
        <taxon>Spiralia</taxon>
        <taxon>Lophotrochozoa</taxon>
        <taxon>Platyhelminthes</taxon>
        <taxon>Trematoda</taxon>
        <taxon>Digenea</taxon>
        <taxon>Plagiorchiida</taxon>
        <taxon>Echinostomata</taxon>
        <taxon>Echinostomatoidea</taxon>
        <taxon>Fasciolidae</taxon>
        <taxon>Fasciola</taxon>
    </lineage>
</organism>
<dbReference type="PANTHER" id="PTHR43404">
    <property type="entry name" value="LIPOPOLYSACCHARIDE CHOLINEPHOSPHOTRANSFERASE LICD"/>
    <property type="match status" value="1"/>
</dbReference>
<comment type="caution">
    <text evidence="2">The sequence shown here is derived from an EMBL/GenBank/DDBJ whole genome shotgun (WGS) entry which is preliminary data.</text>
</comment>
<gene>
    <name evidence="2" type="ORF">D915_001492</name>
</gene>
<proteinExistence type="predicted"/>
<accession>A0A2H1CUA4</accession>
<reference evidence="2" key="1">
    <citation type="submission" date="2019-03" db="EMBL/GenBank/DDBJ databases">
        <title>Improved annotation for the trematode Fasciola hepatica.</title>
        <authorList>
            <person name="Choi Y.-J."/>
            <person name="Martin J."/>
            <person name="Mitreva M."/>
        </authorList>
    </citation>
    <scope>NUCLEOTIDE SEQUENCE [LARGE SCALE GENOMIC DNA]</scope>
</reference>
<dbReference type="EMBL" id="JXXN02000336">
    <property type="protein sequence ID" value="THD27744.1"/>
    <property type="molecule type" value="Genomic_DNA"/>
</dbReference>
<name>A0A2H1CUA4_FASHE</name>
<dbReference type="PANTHER" id="PTHR43404:SF2">
    <property type="entry name" value="LIPOPOLYSACCHARIDE CHOLINEPHOSPHOTRANSFERASE LICD"/>
    <property type="match status" value="1"/>
</dbReference>